<proteinExistence type="predicted"/>
<keyword evidence="3" id="KW-1185">Reference proteome</keyword>
<feature type="domain" description="DUF7734" evidence="1">
    <location>
        <begin position="7"/>
        <end position="94"/>
    </location>
</feature>
<accession>A0A2S6CTT9</accession>
<dbReference type="AlphaFoldDB" id="A0A2S6CTT9"/>
<reference evidence="2 3" key="1">
    <citation type="submission" date="2018-02" db="EMBL/GenBank/DDBJ databases">
        <title>Discovery of a pederin family compound in a non-symbiotic bloom-forming cyanobacterium.</title>
        <authorList>
            <person name="Kust A."/>
            <person name="Mares J."/>
            <person name="Jokela J."/>
            <person name="Urajova P."/>
            <person name="Hajek J."/>
            <person name="Saurav K."/>
            <person name="Voracova K."/>
            <person name="Fewer D.P."/>
            <person name="Haapaniemi E."/>
            <person name="Permi P."/>
            <person name="Rehakova K."/>
            <person name="Sivonen K."/>
            <person name="Hrouzek P."/>
        </authorList>
    </citation>
    <scope>NUCLEOTIDE SEQUENCE [LARGE SCALE GENOMIC DNA]</scope>
    <source>
        <strain evidence="2 3">CHARLIE-1</strain>
    </source>
</reference>
<protein>
    <recommendedName>
        <fullName evidence="1">DUF7734 domain-containing protein</fullName>
    </recommendedName>
</protein>
<gene>
    <name evidence="2" type="ORF">CUN59_12325</name>
</gene>
<dbReference type="Proteomes" id="UP000239589">
    <property type="component" value="Unassembled WGS sequence"/>
</dbReference>
<dbReference type="EMBL" id="PGEM01000083">
    <property type="protein sequence ID" value="PPJ63010.1"/>
    <property type="molecule type" value="Genomic_DNA"/>
</dbReference>
<dbReference type="Pfam" id="PF24869">
    <property type="entry name" value="DUF7734"/>
    <property type="match status" value="1"/>
</dbReference>
<evidence type="ECO:0000313" key="2">
    <source>
        <dbReference type="EMBL" id="PPJ63010.1"/>
    </source>
</evidence>
<dbReference type="InterPro" id="IPR056636">
    <property type="entry name" value="DUF7734"/>
</dbReference>
<organism evidence="2 3">
    <name type="scientific">Cuspidothrix issatschenkoi CHARLIE-1</name>
    <dbReference type="NCBI Taxonomy" id="2052836"/>
    <lineage>
        <taxon>Bacteria</taxon>
        <taxon>Bacillati</taxon>
        <taxon>Cyanobacteriota</taxon>
        <taxon>Cyanophyceae</taxon>
        <taxon>Nostocales</taxon>
        <taxon>Aphanizomenonaceae</taxon>
        <taxon>Cuspidothrix</taxon>
    </lineage>
</organism>
<evidence type="ECO:0000259" key="1">
    <source>
        <dbReference type="Pfam" id="PF24869"/>
    </source>
</evidence>
<name>A0A2S6CTT9_9CYAN</name>
<dbReference type="PANTHER" id="PTHR36729:SF2">
    <property type="entry name" value="EXPRESSED PROTEIN"/>
    <property type="match status" value="1"/>
</dbReference>
<dbReference type="RefSeq" id="WP_104388123.1">
    <property type="nucleotide sequence ID" value="NZ_PGEM01000083.1"/>
</dbReference>
<dbReference type="OrthoDB" id="463229at2"/>
<comment type="caution">
    <text evidence="2">The sequence shown here is derived from an EMBL/GenBank/DDBJ whole genome shotgun (WGS) entry which is preliminary data.</text>
</comment>
<evidence type="ECO:0000313" key="3">
    <source>
        <dbReference type="Proteomes" id="UP000239589"/>
    </source>
</evidence>
<sequence length="99" mass="11163">MNNSIAQRLEKYTAKKPQEVLIVTVEIDNESDKIAVFKGFSSSLMRPTAFDPDVPVLPDTAKIITIDRIASPYNPEAPRYLQQKISWEEMQVLLAEVGI</sequence>
<dbReference type="PANTHER" id="PTHR36729">
    <property type="entry name" value="EXPRESSED PROTEIN"/>
    <property type="match status" value="1"/>
</dbReference>